<dbReference type="Gene3D" id="1.20.120.450">
    <property type="entry name" value="dinb family like domain"/>
    <property type="match status" value="1"/>
</dbReference>
<evidence type="ECO:0008006" key="6">
    <source>
        <dbReference type="Google" id="ProtNLM"/>
    </source>
</evidence>
<protein>
    <recommendedName>
        <fullName evidence="6">Damage-inducible protein DinB</fullName>
    </recommendedName>
</protein>
<comment type="similarity">
    <text evidence="1">Belongs to the DinB family.</text>
</comment>
<dbReference type="PANTHER" id="PTHR37302:SF3">
    <property type="entry name" value="DAMAGE-INDUCIBLE PROTEIN DINB"/>
    <property type="match status" value="1"/>
</dbReference>
<dbReference type="PANTHER" id="PTHR37302">
    <property type="entry name" value="SLR1116 PROTEIN"/>
    <property type="match status" value="1"/>
</dbReference>
<proteinExistence type="inferred from homology"/>
<sequence length="154" mass="17811">MTEKQLLEKMIRFELWIEPRQLDVVQSVLERDSRPLDLLTHILVSQAIWLNRMEGRAGEEDCFPEAGLEQCRLLAKIVEERWGAFLKKLTAKKLEERITVKRPDGAVIQPQVRDILLQLVTHSAHHRGQMNLLVKEAGGEPSKDGYIRYTLSEQ</sequence>
<dbReference type="Pfam" id="PF05163">
    <property type="entry name" value="DinB"/>
    <property type="match status" value="1"/>
</dbReference>
<dbReference type="AlphaFoldDB" id="A0A1F5YX68"/>
<dbReference type="Proteomes" id="UP000179129">
    <property type="component" value="Unassembled WGS sequence"/>
</dbReference>
<gene>
    <name evidence="4" type="ORF">A3F83_01040</name>
</gene>
<organism evidence="4 5">
    <name type="scientific">Candidatus Glassbacteria bacterium RIFCSPLOWO2_12_FULL_58_11</name>
    <dbReference type="NCBI Taxonomy" id="1817867"/>
    <lineage>
        <taxon>Bacteria</taxon>
        <taxon>Candidatus Glassiibacteriota</taxon>
    </lineage>
</organism>
<accession>A0A1F5YX68</accession>
<evidence type="ECO:0000313" key="4">
    <source>
        <dbReference type="EMBL" id="OGG04725.1"/>
    </source>
</evidence>
<comment type="caution">
    <text evidence="4">The sequence shown here is derived from an EMBL/GenBank/DDBJ whole genome shotgun (WGS) entry which is preliminary data.</text>
</comment>
<dbReference type="GO" id="GO:0046872">
    <property type="term" value="F:metal ion binding"/>
    <property type="evidence" value="ECO:0007669"/>
    <property type="project" value="UniProtKB-KW"/>
</dbReference>
<evidence type="ECO:0000256" key="3">
    <source>
        <dbReference type="PIRSR" id="PIRSR607837-1"/>
    </source>
</evidence>
<dbReference type="EMBL" id="MFIX01000094">
    <property type="protein sequence ID" value="OGG04725.1"/>
    <property type="molecule type" value="Genomic_DNA"/>
</dbReference>
<feature type="binding site" evidence="3">
    <location>
        <position position="122"/>
    </location>
    <ligand>
        <name>a divalent metal cation</name>
        <dbReference type="ChEBI" id="CHEBI:60240"/>
    </ligand>
</feature>
<dbReference type="STRING" id="1817867.A3F83_01040"/>
<dbReference type="SUPFAM" id="SSF109854">
    <property type="entry name" value="DinB/YfiT-like putative metalloenzymes"/>
    <property type="match status" value="1"/>
</dbReference>
<feature type="binding site" evidence="3">
    <location>
        <position position="126"/>
    </location>
    <ligand>
        <name>a divalent metal cation</name>
        <dbReference type="ChEBI" id="CHEBI:60240"/>
    </ligand>
</feature>
<evidence type="ECO:0000313" key="5">
    <source>
        <dbReference type="Proteomes" id="UP000179129"/>
    </source>
</evidence>
<dbReference type="InterPro" id="IPR034660">
    <property type="entry name" value="DinB/YfiT-like"/>
</dbReference>
<evidence type="ECO:0000256" key="1">
    <source>
        <dbReference type="ARBA" id="ARBA00008635"/>
    </source>
</evidence>
<name>A0A1F5YX68_9BACT</name>
<keyword evidence="2 3" id="KW-0479">Metal-binding</keyword>
<dbReference type="InterPro" id="IPR007837">
    <property type="entry name" value="DinB"/>
</dbReference>
<evidence type="ECO:0000256" key="2">
    <source>
        <dbReference type="ARBA" id="ARBA00022723"/>
    </source>
</evidence>
<feature type="binding site" evidence="3">
    <location>
        <position position="41"/>
    </location>
    <ligand>
        <name>a divalent metal cation</name>
        <dbReference type="ChEBI" id="CHEBI:60240"/>
    </ligand>
</feature>
<reference evidence="4 5" key="1">
    <citation type="journal article" date="2016" name="Nat. Commun.">
        <title>Thousands of microbial genomes shed light on interconnected biogeochemical processes in an aquifer system.</title>
        <authorList>
            <person name="Anantharaman K."/>
            <person name="Brown C.T."/>
            <person name="Hug L.A."/>
            <person name="Sharon I."/>
            <person name="Castelle C.J."/>
            <person name="Probst A.J."/>
            <person name="Thomas B.C."/>
            <person name="Singh A."/>
            <person name="Wilkins M.J."/>
            <person name="Karaoz U."/>
            <person name="Brodie E.L."/>
            <person name="Williams K.H."/>
            <person name="Hubbard S.S."/>
            <person name="Banfield J.F."/>
        </authorList>
    </citation>
    <scope>NUCLEOTIDE SEQUENCE [LARGE SCALE GENOMIC DNA]</scope>
</reference>